<sequence length="144" mass="15119">MWEVLQPGAGLVGGHGPQGPVSLVVELGEFVFVVDSDGAVVVDHRVAGRRDVCQDLGVHLAAGAAQFVDAQAHVLGVPADHRVRRYRQAPRLLVLLLGLTAGDLALASVVELATKGAQGLALRRSCRAIFRVGRNQAPLEPHSG</sequence>
<keyword evidence="1" id="KW-1133">Transmembrane helix</keyword>
<dbReference type="KEGG" id="stsi:A4E84_00560"/>
<name>A0A143BSP6_9ACTN</name>
<keyword evidence="1" id="KW-0812">Transmembrane</keyword>
<protein>
    <submittedName>
        <fullName evidence="2">Uncharacterized protein</fullName>
    </submittedName>
</protein>
<accession>A0A143BSP6</accession>
<keyword evidence="1" id="KW-0472">Membrane</keyword>
<evidence type="ECO:0000313" key="3">
    <source>
        <dbReference type="Proteomes" id="UP000076096"/>
    </source>
</evidence>
<gene>
    <name evidence="2" type="ORF">A4E84_00560</name>
</gene>
<evidence type="ECO:0000256" key="1">
    <source>
        <dbReference type="SAM" id="Phobius"/>
    </source>
</evidence>
<dbReference type="AlphaFoldDB" id="A0A143BSP6"/>
<keyword evidence="3" id="KW-1185">Reference proteome</keyword>
<reference evidence="3" key="1">
    <citation type="submission" date="2016-04" db="EMBL/GenBank/DDBJ databases">
        <authorList>
            <person name="Zhang B."/>
        </authorList>
    </citation>
    <scope>NUCLEOTIDE SEQUENCE [LARGE SCALE GENOMIC DNA]</scope>
    <source>
        <strain evidence="3">S10</strain>
    </source>
</reference>
<organism evidence="2 3">
    <name type="scientific">Streptomyces qaidamensis</name>
    <dbReference type="NCBI Taxonomy" id="1783515"/>
    <lineage>
        <taxon>Bacteria</taxon>
        <taxon>Bacillati</taxon>
        <taxon>Actinomycetota</taxon>
        <taxon>Actinomycetes</taxon>
        <taxon>Kitasatosporales</taxon>
        <taxon>Streptomycetaceae</taxon>
        <taxon>Streptomyces</taxon>
        <taxon>Streptomyces aurantiacus group</taxon>
    </lineage>
</organism>
<proteinExistence type="predicted"/>
<feature type="transmembrane region" description="Helical" evidence="1">
    <location>
        <begin position="92"/>
        <end position="110"/>
    </location>
</feature>
<dbReference type="EMBL" id="CP015098">
    <property type="protein sequence ID" value="AMW08161.1"/>
    <property type="molecule type" value="Genomic_DNA"/>
</dbReference>
<evidence type="ECO:0000313" key="2">
    <source>
        <dbReference type="EMBL" id="AMW08161.1"/>
    </source>
</evidence>
<dbReference type="Proteomes" id="UP000076096">
    <property type="component" value="Chromosome"/>
</dbReference>